<evidence type="ECO:0000313" key="4">
    <source>
        <dbReference type="RefSeq" id="XP_022837078.1"/>
    </source>
</evidence>
<dbReference type="RefSeq" id="XP_022837078.1">
    <property type="nucleotide sequence ID" value="XM_022981310.1"/>
</dbReference>
<evidence type="ECO:0000313" key="3">
    <source>
        <dbReference type="Proteomes" id="UP000301870"/>
    </source>
</evidence>
<feature type="region of interest" description="Disordered" evidence="1">
    <location>
        <begin position="21"/>
        <end position="72"/>
    </location>
</feature>
<name>A0A9J7EVL8_SPOLT</name>
<sequence length="98" mass="11115">MRLLVVLALSLAVCLVWARPEPRPDDDFEQPSDQAAEEQPEEEQPEEQQLEEEPEEEQPVEEPEEEIEQDYTTCDIVELTDADGQSLANACTLFADPN</sequence>
<dbReference type="KEGG" id="sliu:111364434"/>
<evidence type="ECO:0000256" key="2">
    <source>
        <dbReference type="SAM" id="SignalP"/>
    </source>
</evidence>
<keyword evidence="3" id="KW-1185">Reference proteome</keyword>
<feature type="signal peptide" evidence="2">
    <location>
        <begin position="1"/>
        <end position="18"/>
    </location>
</feature>
<gene>
    <name evidence="4" type="primary">LOC111364434</name>
</gene>
<protein>
    <submittedName>
        <fullName evidence="4">Uncharacterized protein LOC111364434</fullName>
    </submittedName>
</protein>
<dbReference type="AlphaFoldDB" id="A0A9J7EVL8"/>
<dbReference type="GeneID" id="111364434"/>
<keyword evidence="2" id="KW-0732">Signal</keyword>
<accession>A0A9J7EVL8</accession>
<organism evidence="3 4">
    <name type="scientific">Spodoptera litura</name>
    <name type="common">Asian cotton leafworm</name>
    <dbReference type="NCBI Taxonomy" id="69820"/>
    <lineage>
        <taxon>Eukaryota</taxon>
        <taxon>Metazoa</taxon>
        <taxon>Ecdysozoa</taxon>
        <taxon>Arthropoda</taxon>
        <taxon>Hexapoda</taxon>
        <taxon>Insecta</taxon>
        <taxon>Pterygota</taxon>
        <taxon>Neoptera</taxon>
        <taxon>Endopterygota</taxon>
        <taxon>Lepidoptera</taxon>
        <taxon>Glossata</taxon>
        <taxon>Ditrysia</taxon>
        <taxon>Noctuoidea</taxon>
        <taxon>Noctuidae</taxon>
        <taxon>Amphipyrinae</taxon>
        <taxon>Spodoptera</taxon>
    </lineage>
</organism>
<proteinExistence type="predicted"/>
<feature type="chain" id="PRO_5039911163" evidence="2">
    <location>
        <begin position="19"/>
        <end position="98"/>
    </location>
</feature>
<reference evidence="4" key="1">
    <citation type="submission" date="2025-08" db="UniProtKB">
        <authorList>
            <consortium name="RefSeq"/>
        </authorList>
    </citation>
    <scope>IDENTIFICATION</scope>
    <source>
        <strain evidence="4">Ishihara</strain>
        <tissue evidence="4">Whole body</tissue>
    </source>
</reference>
<dbReference type="Proteomes" id="UP000301870">
    <property type="component" value="Chromosome 4"/>
</dbReference>
<feature type="compositionally biased region" description="Acidic residues" evidence="1">
    <location>
        <begin position="26"/>
        <end position="69"/>
    </location>
</feature>
<evidence type="ECO:0000256" key="1">
    <source>
        <dbReference type="SAM" id="MobiDB-lite"/>
    </source>
</evidence>